<proteinExistence type="inferred from homology"/>
<dbReference type="OrthoDB" id="387093at2759"/>
<dbReference type="SUPFAM" id="SSF54001">
    <property type="entry name" value="Cysteine proteinases"/>
    <property type="match status" value="1"/>
</dbReference>
<protein>
    <recommendedName>
        <fullName evidence="3">Peptidase C1A papain C-terminal domain-containing protein</fullName>
    </recommendedName>
</protein>
<dbReference type="InterPro" id="IPR039417">
    <property type="entry name" value="Peptidase_C1A_papain-like"/>
</dbReference>
<gene>
    <name evidence="4" type="ORF">CRM22_004439</name>
</gene>
<reference evidence="4 5" key="1">
    <citation type="journal article" date="2019" name="BMC Genomics">
        <title>New insights from Opisthorchis felineus genome: update on genomics of the epidemiologically important liver flukes.</title>
        <authorList>
            <person name="Ershov N.I."/>
            <person name="Mordvinov V.A."/>
            <person name="Prokhortchouk E.B."/>
            <person name="Pakharukova M.Y."/>
            <person name="Gunbin K.V."/>
            <person name="Ustyantsev K."/>
            <person name="Genaev M.A."/>
            <person name="Blinov A.G."/>
            <person name="Mazur A."/>
            <person name="Boulygina E."/>
            <person name="Tsygankova S."/>
            <person name="Khrameeva E."/>
            <person name="Chekanov N."/>
            <person name="Fan G."/>
            <person name="Xiao A."/>
            <person name="Zhang H."/>
            <person name="Xu X."/>
            <person name="Yang H."/>
            <person name="Solovyev V."/>
            <person name="Lee S.M."/>
            <person name="Liu X."/>
            <person name="Afonnikov D.A."/>
            <person name="Skryabin K.G."/>
        </authorList>
    </citation>
    <scope>NUCLEOTIDE SEQUENCE [LARGE SCALE GENOMIC DNA]</scope>
    <source>
        <strain evidence="4">AK-0245</strain>
        <tissue evidence="4">Whole organism</tissue>
    </source>
</reference>
<evidence type="ECO:0000259" key="3">
    <source>
        <dbReference type="SMART" id="SM00645"/>
    </source>
</evidence>
<dbReference type="InterPro" id="IPR025660">
    <property type="entry name" value="Pept_his_AS"/>
</dbReference>
<dbReference type="SMART" id="SM00645">
    <property type="entry name" value="Pept_C1"/>
    <property type="match status" value="1"/>
</dbReference>
<evidence type="ECO:0000313" key="5">
    <source>
        <dbReference type="Proteomes" id="UP000308267"/>
    </source>
</evidence>
<evidence type="ECO:0000256" key="1">
    <source>
        <dbReference type="ARBA" id="ARBA00008455"/>
    </source>
</evidence>
<dbReference type="Proteomes" id="UP000308267">
    <property type="component" value="Unassembled WGS sequence"/>
</dbReference>
<dbReference type="EMBL" id="SJOL01006383">
    <property type="protein sequence ID" value="TGZ68097.1"/>
    <property type="molecule type" value="Genomic_DNA"/>
</dbReference>
<dbReference type="Pfam" id="PF00112">
    <property type="entry name" value="Peptidase_C1"/>
    <property type="match status" value="1"/>
</dbReference>
<dbReference type="STRING" id="147828.A0A4S2M2Q2"/>
<dbReference type="InterPro" id="IPR038765">
    <property type="entry name" value="Papain-like_cys_pep_sf"/>
</dbReference>
<dbReference type="PANTHER" id="PTHR12411">
    <property type="entry name" value="CYSTEINE PROTEASE FAMILY C1-RELATED"/>
    <property type="match status" value="1"/>
</dbReference>
<dbReference type="GO" id="GO:0008234">
    <property type="term" value="F:cysteine-type peptidase activity"/>
    <property type="evidence" value="ECO:0007669"/>
    <property type="project" value="InterPro"/>
</dbReference>
<comment type="similarity">
    <text evidence="1">Belongs to the peptidase C1 family.</text>
</comment>
<keyword evidence="2" id="KW-1015">Disulfide bond</keyword>
<feature type="domain" description="Peptidase C1A papain C-terminal" evidence="3">
    <location>
        <begin position="2"/>
        <end position="187"/>
    </location>
</feature>
<dbReference type="InterPro" id="IPR013128">
    <property type="entry name" value="Peptidase_C1A"/>
</dbReference>
<dbReference type="CDD" id="cd02248">
    <property type="entry name" value="Peptidase_C1A"/>
    <property type="match status" value="1"/>
</dbReference>
<evidence type="ECO:0000313" key="4">
    <source>
        <dbReference type="EMBL" id="TGZ68097.1"/>
    </source>
</evidence>
<dbReference type="PROSITE" id="PS00639">
    <property type="entry name" value="THIOL_PROTEASE_HIS"/>
    <property type="match status" value="1"/>
</dbReference>
<dbReference type="PROSITE" id="PS00640">
    <property type="entry name" value="THIOL_PROTEASE_ASN"/>
    <property type="match status" value="1"/>
</dbReference>
<sequence>MTMTNIDLAFLKIIYCVPINFRQWNRQLVDCDSVDEGCNGGYPPKTYGAVIKMGGLELNSDYPHKAFAEKCQMDRRKLRVYINDSVVFPRNEDLQAEALRLMGPLASTLNANPLQFYRTGIIHLSVASCVPQALNHAVLTVGYGTENGLPYWTVKNSWVTAFGEDGYFRIYRGGGTCGINRLVSTAAIR</sequence>
<name>A0A4S2M2Q2_OPIFE</name>
<dbReference type="GO" id="GO:0006508">
    <property type="term" value="P:proteolysis"/>
    <property type="evidence" value="ECO:0007669"/>
    <property type="project" value="InterPro"/>
</dbReference>
<organism evidence="4 5">
    <name type="scientific">Opisthorchis felineus</name>
    <dbReference type="NCBI Taxonomy" id="147828"/>
    <lineage>
        <taxon>Eukaryota</taxon>
        <taxon>Metazoa</taxon>
        <taxon>Spiralia</taxon>
        <taxon>Lophotrochozoa</taxon>
        <taxon>Platyhelminthes</taxon>
        <taxon>Trematoda</taxon>
        <taxon>Digenea</taxon>
        <taxon>Opisthorchiida</taxon>
        <taxon>Opisthorchiata</taxon>
        <taxon>Opisthorchiidae</taxon>
        <taxon>Opisthorchis</taxon>
    </lineage>
</organism>
<accession>A0A4S2M2Q2</accession>
<keyword evidence="5" id="KW-1185">Reference proteome</keyword>
<dbReference type="AlphaFoldDB" id="A0A4S2M2Q2"/>
<comment type="caution">
    <text evidence="4">The sequence shown here is derived from an EMBL/GenBank/DDBJ whole genome shotgun (WGS) entry which is preliminary data.</text>
</comment>
<dbReference type="InterPro" id="IPR025661">
    <property type="entry name" value="Pept_asp_AS"/>
</dbReference>
<dbReference type="InterPro" id="IPR000668">
    <property type="entry name" value="Peptidase_C1A_C"/>
</dbReference>
<dbReference type="Gene3D" id="3.90.70.10">
    <property type="entry name" value="Cysteine proteinases"/>
    <property type="match status" value="1"/>
</dbReference>
<evidence type="ECO:0000256" key="2">
    <source>
        <dbReference type="ARBA" id="ARBA00023157"/>
    </source>
</evidence>